<keyword evidence="6 15" id="KW-0406">Ion transport</keyword>
<feature type="transmembrane region" description="Helical" evidence="15">
    <location>
        <begin position="482"/>
        <end position="500"/>
    </location>
</feature>
<dbReference type="GO" id="GO:0005892">
    <property type="term" value="C:acetylcholine-gated channel complex"/>
    <property type="evidence" value="ECO:0000318"/>
    <property type="project" value="GO_Central"/>
</dbReference>
<evidence type="ECO:0000256" key="11">
    <source>
        <dbReference type="ARBA" id="ARBA00023257"/>
    </source>
</evidence>
<dbReference type="GO" id="GO:0007268">
    <property type="term" value="P:chemical synaptic transmission"/>
    <property type="evidence" value="ECO:0000318"/>
    <property type="project" value="GO_Central"/>
</dbReference>
<feature type="transmembrane region" description="Helical" evidence="15">
    <location>
        <begin position="259"/>
        <end position="284"/>
    </location>
</feature>
<gene>
    <name evidence="18 20" type="primary">lev-8</name>
    <name evidence="20" type="ORF">C35C5.5</name>
    <name evidence="18" type="ORF">CELE_C35C5.5</name>
</gene>
<evidence type="ECO:0000256" key="3">
    <source>
        <dbReference type="ARBA" id="ARBA00022692"/>
    </source>
</evidence>
<evidence type="ECO:0000256" key="7">
    <source>
        <dbReference type="ARBA" id="ARBA00023136"/>
    </source>
</evidence>
<dbReference type="CDD" id="cd19064">
    <property type="entry name" value="LGIC_TM_nAChR"/>
    <property type="match status" value="1"/>
</dbReference>
<dbReference type="PIR" id="T19748">
    <property type="entry name" value="T19748"/>
</dbReference>
<evidence type="ECO:0000313" key="19">
    <source>
        <dbReference type="Proteomes" id="UP000001940"/>
    </source>
</evidence>
<evidence type="ECO:0000256" key="1">
    <source>
        <dbReference type="ARBA" id="ARBA00022448"/>
    </source>
</evidence>
<dbReference type="GO" id="GO:0022848">
    <property type="term" value="F:acetylcholine-gated monoatomic cation-selective channel activity"/>
    <property type="evidence" value="ECO:0000318"/>
    <property type="project" value="GO_Central"/>
</dbReference>
<dbReference type="InterPro" id="IPR006029">
    <property type="entry name" value="Neurotrans-gated_channel_TM"/>
</dbReference>
<dbReference type="Proteomes" id="UP000001940">
    <property type="component" value="Chromosome X"/>
</dbReference>
<feature type="transmembrane region" description="Helical" evidence="15">
    <location>
        <begin position="291"/>
        <end position="311"/>
    </location>
</feature>
<keyword evidence="2" id="KW-1003">Cell membrane</keyword>
<dbReference type="SMR" id="Q93329"/>
<evidence type="ECO:0000256" key="5">
    <source>
        <dbReference type="ARBA" id="ARBA00023018"/>
    </source>
</evidence>
<dbReference type="InParanoid" id="Q93329"/>
<evidence type="ECO:0000256" key="13">
    <source>
        <dbReference type="ARBA" id="ARBA00023303"/>
    </source>
</evidence>
<dbReference type="FunCoup" id="Q93329">
    <property type="interactions" value="62"/>
</dbReference>
<dbReference type="GO" id="GO:0042391">
    <property type="term" value="P:regulation of membrane potential"/>
    <property type="evidence" value="ECO:0000318"/>
    <property type="project" value="GO_Central"/>
</dbReference>
<dbReference type="EMBL" id="BX284606">
    <property type="protein sequence ID" value="CAB01685.2"/>
    <property type="molecule type" value="Genomic_DNA"/>
</dbReference>
<keyword evidence="19" id="KW-1185">Reference proteome</keyword>
<evidence type="ECO:0000256" key="6">
    <source>
        <dbReference type="ARBA" id="ARBA00023065"/>
    </source>
</evidence>
<dbReference type="InterPro" id="IPR038050">
    <property type="entry name" value="Neuro_actylchol_rec"/>
</dbReference>
<dbReference type="AlphaFoldDB" id="Q93329"/>
<keyword evidence="9 18" id="KW-0675">Receptor</keyword>
<dbReference type="PRINTS" id="PR00254">
    <property type="entry name" value="NICOTINICR"/>
</dbReference>
<comment type="similarity">
    <text evidence="15">Belongs to the ligand-gated ion channel (TC 1.A.9) family.</text>
</comment>
<keyword evidence="7 15" id="KW-0472">Membrane</keyword>
<dbReference type="Pfam" id="PF02931">
    <property type="entry name" value="Neur_chan_LBD"/>
    <property type="match status" value="1"/>
</dbReference>
<evidence type="ECO:0000256" key="9">
    <source>
        <dbReference type="ARBA" id="ARBA00023170"/>
    </source>
</evidence>
<dbReference type="Reactome" id="R-CEL-629587">
    <property type="pathway name" value="Highly sodium permeable postsynaptic acetylcholine nicotinic receptors"/>
</dbReference>
<feature type="chain" id="PRO_5022247903" evidence="15">
    <location>
        <begin position="26"/>
        <end position="531"/>
    </location>
</feature>
<dbReference type="InterPro" id="IPR036719">
    <property type="entry name" value="Neuro-gated_channel_TM_sf"/>
</dbReference>
<dbReference type="PRINTS" id="PR00252">
    <property type="entry name" value="NRIONCHANNEL"/>
</dbReference>
<dbReference type="IntAct" id="Q93329">
    <property type="interactions" value="1"/>
</dbReference>
<dbReference type="GO" id="GO:0004888">
    <property type="term" value="F:transmembrane signaling receptor activity"/>
    <property type="evidence" value="ECO:0007669"/>
    <property type="project" value="InterPro"/>
</dbReference>
<dbReference type="InterPro" id="IPR006202">
    <property type="entry name" value="Neur_chan_lig-bd"/>
</dbReference>
<comment type="subcellular location">
    <subcellularLocation>
        <location evidence="14">Postsynaptic cell membrane</location>
        <topology evidence="14">Multi-pass membrane protein</topology>
    </subcellularLocation>
</comment>
<protein>
    <submittedName>
        <fullName evidence="18">AcetylCholine Receptor</fullName>
    </submittedName>
</protein>
<dbReference type="KEGG" id="cel:CELE_C35C5.5"/>
<keyword evidence="10" id="KW-0325">Glycoprotein</keyword>
<dbReference type="InterPro" id="IPR006201">
    <property type="entry name" value="Neur_channel"/>
</dbReference>
<evidence type="ECO:0000256" key="15">
    <source>
        <dbReference type="RuleBase" id="RU000687"/>
    </source>
</evidence>
<dbReference type="GO" id="GO:0034220">
    <property type="term" value="P:monoatomic ion transmembrane transport"/>
    <property type="evidence" value="ECO:0000318"/>
    <property type="project" value="GO_Central"/>
</dbReference>
<evidence type="ECO:0000256" key="10">
    <source>
        <dbReference type="ARBA" id="ARBA00023180"/>
    </source>
</evidence>
<dbReference type="WormBase" id="C35C5.5">
    <property type="protein sequence ID" value="CE34160"/>
    <property type="gene ID" value="WBGene00002975"/>
    <property type="gene designation" value="lev-8"/>
</dbReference>
<dbReference type="InterPro" id="IPR002394">
    <property type="entry name" value="Nicotinic_acetylcholine_rcpt"/>
</dbReference>
<dbReference type="GeneID" id="191600"/>
<dbReference type="CTD" id="191600"/>
<evidence type="ECO:0000313" key="18">
    <source>
        <dbReference type="EMBL" id="CAB01685.2"/>
    </source>
</evidence>
<feature type="transmembrane region" description="Helical" evidence="15">
    <location>
        <begin position="323"/>
        <end position="346"/>
    </location>
</feature>
<dbReference type="Reactome" id="R-CEL-6798695">
    <property type="pathway name" value="Neutrophil degranulation"/>
</dbReference>
<dbReference type="Reactome" id="R-CEL-629594">
    <property type="pathway name" value="Highly calcium permeable postsynaptic nicotinic acetylcholine receptors"/>
</dbReference>
<evidence type="ECO:0000259" key="17">
    <source>
        <dbReference type="Pfam" id="PF02932"/>
    </source>
</evidence>
<reference evidence="18 19" key="1">
    <citation type="journal article" date="1998" name="Science">
        <title>Genome sequence of the nematode C. elegans: a platform for investigating biology.</title>
        <authorList>
            <consortium name="The C. elegans sequencing consortium"/>
            <person name="Sulson J.E."/>
            <person name="Waterston R."/>
        </authorList>
    </citation>
    <scope>NUCLEOTIDE SEQUENCE [LARGE SCALE GENOMIC DNA]</scope>
    <source>
        <strain evidence="18 19">Bristol N2</strain>
    </source>
</reference>
<dbReference type="AGR" id="WB:WBGene00002975"/>
<dbReference type="PhylomeDB" id="Q93329"/>
<evidence type="ECO:0000256" key="2">
    <source>
        <dbReference type="ARBA" id="ARBA00022475"/>
    </source>
</evidence>
<evidence type="ECO:0000313" key="20">
    <source>
        <dbReference type="WormBase" id="C35C5.5"/>
    </source>
</evidence>
<dbReference type="GO" id="GO:0045202">
    <property type="term" value="C:synapse"/>
    <property type="evidence" value="ECO:0000318"/>
    <property type="project" value="GO_Central"/>
</dbReference>
<dbReference type="InterPro" id="IPR036734">
    <property type="entry name" value="Neur_chan_lig-bd_sf"/>
</dbReference>
<dbReference type="MINT" id="Q93329"/>
<evidence type="ECO:0000256" key="14">
    <source>
        <dbReference type="ARBA" id="ARBA00034104"/>
    </source>
</evidence>
<keyword evidence="8" id="KW-1015">Disulfide bond</keyword>
<dbReference type="GO" id="GO:0045211">
    <property type="term" value="C:postsynaptic membrane"/>
    <property type="evidence" value="ECO:0007669"/>
    <property type="project" value="UniProtKB-SubCell"/>
</dbReference>
<dbReference type="SUPFAM" id="SSF63712">
    <property type="entry name" value="Nicotinic receptor ligand binding domain-like"/>
    <property type="match status" value="1"/>
</dbReference>
<dbReference type="HOGENOM" id="CLU_018074_1_3_1"/>
<dbReference type="Gene3D" id="1.20.58.390">
    <property type="entry name" value="Neurotransmitter-gated ion-channel transmembrane domain"/>
    <property type="match status" value="2"/>
</dbReference>
<dbReference type="RefSeq" id="NP_509932.2">
    <property type="nucleotide sequence ID" value="NM_077531.7"/>
</dbReference>
<keyword evidence="11" id="KW-0628">Postsynaptic cell membrane</keyword>
<keyword evidence="15" id="KW-0732">Signal</keyword>
<dbReference type="Pfam" id="PF02932">
    <property type="entry name" value="Neur_chan_memb"/>
    <property type="match status" value="1"/>
</dbReference>
<dbReference type="FunFam" id="2.70.170.10:FF:000044">
    <property type="entry name" value="AcetylCholine Receptor"/>
    <property type="match status" value="1"/>
</dbReference>
<dbReference type="OMA" id="PNEHKMT"/>
<dbReference type="SUPFAM" id="SSF90112">
    <property type="entry name" value="Neurotransmitter-gated ion-channel transmembrane pore"/>
    <property type="match status" value="1"/>
</dbReference>
<dbReference type="GO" id="GO:0043005">
    <property type="term" value="C:neuron projection"/>
    <property type="evidence" value="ECO:0000318"/>
    <property type="project" value="GO_Central"/>
</dbReference>
<feature type="domain" description="Neurotransmitter-gated ion-channel ligand-binding" evidence="16">
    <location>
        <begin position="30"/>
        <end position="258"/>
    </location>
</feature>
<dbReference type="PANTHER" id="PTHR18945">
    <property type="entry name" value="NEUROTRANSMITTER GATED ION CHANNEL"/>
    <property type="match status" value="1"/>
</dbReference>
<keyword evidence="12" id="KW-1071">Ligand-gated ion channel</keyword>
<keyword evidence="1 15" id="KW-0813">Transport</keyword>
<evidence type="ECO:0000256" key="4">
    <source>
        <dbReference type="ARBA" id="ARBA00022989"/>
    </source>
</evidence>
<name>Q93329_CAEEL</name>
<keyword evidence="4 15" id="KW-1133">Transmembrane helix</keyword>
<keyword evidence="3 15" id="KW-0812">Transmembrane</keyword>
<feature type="domain" description="Neurotransmitter-gated ion-channel transmembrane" evidence="17">
    <location>
        <begin position="267"/>
        <end position="497"/>
    </location>
</feature>
<evidence type="ECO:0000256" key="8">
    <source>
        <dbReference type="ARBA" id="ARBA00023157"/>
    </source>
</evidence>
<dbReference type="Gene3D" id="2.70.170.10">
    <property type="entry name" value="Neurotransmitter-gated ion-channel ligand-binding domain"/>
    <property type="match status" value="1"/>
</dbReference>
<dbReference type="PROSITE" id="PS00236">
    <property type="entry name" value="NEUROTR_ION_CHANNEL"/>
    <property type="match status" value="1"/>
</dbReference>
<dbReference type="STRING" id="6239.C35C5.5.1"/>
<dbReference type="eggNOG" id="KOG3645">
    <property type="taxonomic scope" value="Eukaryota"/>
</dbReference>
<dbReference type="GO" id="GO:0005886">
    <property type="term" value="C:plasma membrane"/>
    <property type="evidence" value="ECO:0000318"/>
    <property type="project" value="GO_Central"/>
</dbReference>
<evidence type="ECO:0000256" key="12">
    <source>
        <dbReference type="ARBA" id="ARBA00023286"/>
    </source>
</evidence>
<dbReference type="Reactome" id="R-CEL-629597">
    <property type="pathway name" value="Highly calcium permeable nicotinic acetylcholine receptors"/>
</dbReference>
<dbReference type="InterPro" id="IPR018000">
    <property type="entry name" value="Neurotransmitter_ion_chnl_CS"/>
</dbReference>
<sequence length="531" mass="60721">MWIPQRISHIFLLVIFILHIVTINANKHVSQLLENLLTDYNKAVRPVHNASDALKVKFGANLCRLIDVDEVNQVLTTSLWLEMQWYDKKLTWNPTDWGGVEYIHIPSDQIWIPDIVLYNNADGEPHITITSLAKIDHHGRVVWQPPSIYKSFCPINIKYFPYDWQTCEMKFGGWSNDGETLDLYQIPVDVDDIPQVKRQDDGVEFLYLEKGLGLSFYHESAEWDLLSATSSRYAQIYPGCCGQQYYIDIKYRIIIRRKAIFFTVTLTIPCMLIANVTPFVFLILPNEHKMTYSISVLVAFSVFYLVLIDLIPPTSLSLSLIGIYLLFTLLMVSVSIILSVVTINMYRKQAFSSGMSHWQRWLFVQRLPKLLRLKTLEHTLGPDEGSETTTPRTGSVSVTASVTQRTLNPNNNSPVFPPQRLRLLSLVQMDEALKQRCAADNLDLFRKIAGHLKIISAHFHNQQMEGKITEEWQLMSLVIDRIFLILFLAVSMAANIMFVYNSPTLFDDRPSLVPSVAHKPLSGGTINVLNT</sequence>
<organism evidence="18 19">
    <name type="scientific">Caenorhabditis elegans</name>
    <dbReference type="NCBI Taxonomy" id="6239"/>
    <lineage>
        <taxon>Eukaryota</taxon>
        <taxon>Metazoa</taxon>
        <taxon>Ecdysozoa</taxon>
        <taxon>Nematoda</taxon>
        <taxon>Chromadorea</taxon>
        <taxon>Rhabditida</taxon>
        <taxon>Rhabditina</taxon>
        <taxon>Rhabditomorpha</taxon>
        <taxon>Rhabditoidea</taxon>
        <taxon>Rhabditidae</taxon>
        <taxon>Peloderinae</taxon>
        <taxon>Caenorhabditis</taxon>
    </lineage>
</organism>
<proteinExistence type="inferred from homology"/>
<keyword evidence="5" id="KW-0770">Synapse</keyword>
<evidence type="ECO:0000259" key="16">
    <source>
        <dbReference type="Pfam" id="PF02931"/>
    </source>
</evidence>
<dbReference type="Bgee" id="WBGene00002975">
    <property type="expression patterns" value="Expressed in embryo and 4 other cell types or tissues"/>
</dbReference>
<dbReference type="PaxDb" id="6239-C35C5.5"/>
<feature type="signal peptide" evidence="15">
    <location>
        <begin position="1"/>
        <end position="25"/>
    </location>
</feature>
<accession>Q93329</accession>
<keyword evidence="13 15" id="KW-0407">Ion channel</keyword>
<dbReference type="OrthoDB" id="5975154at2759"/>
<dbReference type="GO" id="GO:0098662">
    <property type="term" value="P:inorganic cation transmembrane transport"/>
    <property type="evidence" value="ECO:0000318"/>
    <property type="project" value="GO_Central"/>
</dbReference>